<organism evidence="3 4">
    <name type="scientific">Halomonas cerina</name>
    <dbReference type="NCBI Taxonomy" id="447424"/>
    <lineage>
        <taxon>Bacteria</taxon>
        <taxon>Pseudomonadati</taxon>
        <taxon>Pseudomonadota</taxon>
        <taxon>Gammaproteobacteria</taxon>
        <taxon>Oceanospirillales</taxon>
        <taxon>Halomonadaceae</taxon>
        <taxon>Halomonas</taxon>
    </lineage>
</organism>
<proteinExistence type="predicted"/>
<keyword evidence="4" id="KW-1185">Reference proteome</keyword>
<name>A0A839V6B6_9GAMM</name>
<sequence>MMHKTGFKAAMCLATLLFAMEASAAGGDKSGPLINKAVIQQEAGKTVYWVLPGPRQLSKEVFGTPDNPKRTLKPILAEVNKPPIRELLQKLPVLVAAPEPARKTNEAETEYTVFSQPTPFSDKARPLPPDQSGFFRTTLLDRVAEDQPGKPGNTPDEVQLESWFHDPAGNKYRLEFDHVVQPPFPGYETQGGVFIDGWLHGTTGTGSPLMPKEYTRAAWWGVVDLYINDEKVDTKVAHLMTTEVVRKRDYSLALDEEMPLESSERHIPDQEHHTHLIVMPIKPTPQGPVFEPVNTAFELSNGKNQPFIHMMFEEDSIVEWQLGSQ</sequence>
<protein>
    <submittedName>
        <fullName evidence="3">Uncharacterized protein</fullName>
    </submittedName>
</protein>
<dbReference type="Proteomes" id="UP000547614">
    <property type="component" value="Unassembled WGS sequence"/>
</dbReference>
<accession>A0A839V6B6</accession>
<gene>
    <name evidence="3" type="ORF">FHR94_000744</name>
</gene>
<feature type="region of interest" description="Disordered" evidence="1">
    <location>
        <begin position="106"/>
        <end position="127"/>
    </location>
</feature>
<evidence type="ECO:0000256" key="1">
    <source>
        <dbReference type="SAM" id="MobiDB-lite"/>
    </source>
</evidence>
<feature type="signal peptide" evidence="2">
    <location>
        <begin position="1"/>
        <end position="24"/>
    </location>
</feature>
<feature type="chain" id="PRO_5032672683" evidence="2">
    <location>
        <begin position="25"/>
        <end position="325"/>
    </location>
</feature>
<dbReference type="AlphaFoldDB" id="A0A839V6B6"/>
<dbReference type="EMBL" id="JACHXP010000003">
    <property type="protein sequence ID" value="MBB3189520.1"/>
    <property type="molecule type" value="Genomic_DNA"/>
</dbReference>
<dbReference type="RefSeq" id="WP_183324276.1">
    <property type="nucleotide sequence ID" value="NZ_JACHXP010000003.1"/>
</dbReference>
<evidence type="ECO:0000313" key="4">
    <source>
        <dbReference type="Proteomes" id="UP000547614"/>
    </source>
</evidence>
<reference evidence="3 4" key="1">
    <citation type="submission" date="2020-08" db="EMBL/GenBank/DDBJ databases">
        <title>Genomic Encyclopedia of Type Strains, Phase III (KMG-III): the genomes of soil and plant-associated and newly described type strains.</title>
        <authorList>
            <person name="Whitman W."/>
        </authorList>
    </citation>
    <scope>NUCLEOTIDE SEQUENCE [LARGE SCALE GENOMIC DNA]</scope>
    <source>
        <strain evidence="3 4">CECT 7282</strain>
    </source>
</reference>
<evidence type="ECO:0000256" key="2">
    <source>
        <dbReference type="SAM" id="SignalP"/>
    </source>
</evidence>
<evidence type="ECO:0000313" key="3">
    <source>
        <dbReference type="EMBL" id="MBB3189520.1"/>
    </source>
</evidence>
<keyword evidence="2" id="KW-0732">Signal</keyword>
<comment type="caution">
    <text evidence="3">The sequence shown here is derived from an EMBL/GenBank/DDBJ whole genome shotgun (WGS) entry which is preliminary data.</text>
</comment>